<sequence>MDTTEAEAAQVVALLQQGLSQRVVARRLNLSRSAVQRVYQRYLETGQYRRRFGSGRHRTYSANKMVPDSACTATAMFSGVKVNQDTVGVDASVPHRDCEASLQSEARLKSLAALALEAHKSAGFVTTMRVTHGTPSPLYAHSASRSWECEASLPDNSSCKDIARQLVEDWPGRDLQVIMGGGRQQLVSNATGTEHDPISLSPWTCYRQDGRNLIEQYKTDKSTRGLKHSVIMNNKELAELDVSNTDYLLGIFSNEHLSYEHERNKGPEGMPSLSEMVGAAIKVLQKNKNGYFLMVEGGNLDMAHHRGWAKIAVNEALAMEEAVQLAADMTDAEDTLLIVTSDHTHSLSINGYPDRGSSIAQPSSHDKINYTTLSYATGGPGSFQYYVHTDANGSRVMRRDPSEDDTEDYKYTQVAGIQLVENYHGGGDVTVYARGPYSHLFHNVHEQHYVFHAIAHAAKLGA</sequence>
<dbReference type="InterPro" id="IPR001952">
    <property type="entry name" value="Alkaline_phosphatase"/>
</dbReference>
<dbReference type="GO" id="GO:0005634">
    <property type="term" value="C:nucleus"/>
    <property type="evidence" value="ECO:0007669"/>
    <property type="project" value="UniProtKB-SubCell"/>
</dbReference>
<keyword evidence="8 10" id="KW-0460">Magnesium</keyword>
<dbReference type="EMBL" id="JACEFF010000057">
    <property type="protein sequence ID" value="KAH9645138.1"/>
    <property type="molecule type" value="Genomic_DNA"/>
</dbReference>
<comment type="similarity">
    <text evidence="2 11">Belongs to the alkaline phosphatase family.</text>
</comment>
<dbReference type="Pfam" id="PF13384">
    <property type="entry name" value="HTH_23"/>
    <property type="match status" value="1"/>
</dbReference>
<feature type="binding site" evidence="10">
    <location>
        <position position="343"/>
    </location>
    <ligand>
        <name>Zn(2+)</name>
        <dbReference type="ChEBI" id="CHEBI:29105"/>
        <label>2</label>
    </ligand>
</feature>
<dbReference type="SUPFAM" id="SSF46689">
    <property type="entry name" value="Homeodomain-like"/>
    <property type="match status" value="1"/>
</dbReference>
<dbReference type="CDD" id="cd16012">
    <property type="entry name" value="ALP"/>
    <property type="match status" value="1"/>
</dbReference>
<feature type="binding site" evidence="10">
    <location>
        <position position="296"/>
    </location>
    <ligand>
        <name>Mg(2+)</name>
        <dbReference type="ChEBI" id="CHEBI:18420"/>
    </ligand>
</feature>
<evidence type="ECO:0000256" key="6">
    <source>
        <dbReference type="ARBA" id="ARBA00022801"/>
    </source>
</evidence>
<dbReference type="GO" id="GO:0004035">
    <property type="term" value="F:alkaline phosphatase activity"/>
    <property type="evidence" value="ECO:0007669"/>
    <property type="project" value="UniProtKB-EC"/>
</dbReference>
<comment type="caution">
    <text evidence="13">The sequence shown here is derived from an EMBL/GenBank/DDBJ whole genome shotgun (WGS) entry which is preliminary data.</text>
</comment>
<keyword evidence="4" id="KW-0597">Phosphoprotein</keyword>
<keyword evidence="7 10" id="KW-0862">Zinc</keyword>
<dbReference type="Gene3D" id="3.40.720.10">
    <property type="entry name" value="Alkaline Phosphatase, subunit A"/>
    <property type="match status" value="1"/>
</dbReference>
<name>A0A922SQU6_SPOEX</name>
<keyword evidence="6 12" id="KW-0378">Hydrolase</keyword>
<evidence type="ECO:0000256" key="4">
    <source>
        <dbReference type="ARBA" id="ARBA00022553"/>
    </source>
</evidence>
<feature type="binding site" evidence="10">
    <location>
        <position position="342"/>
    </location>
    <ligand>
        <name>Zn(2+)</name>
        <dbReference type="ChEBI" id="CHEBI:29105"/>
        <label>2</label>
    </ligand>
</feature>
<evidence type="ECO:0000256" key="5">
    <source>
        <dbReference type="ARBA" id="ARBA00022723"/>
    </source>
</evidence>
<feature type="binding site" evidence="10">
    <location>
        <position position="134"/>
    </location>
    <ligand>
        <name>Mg(2+)</name>
        <dbReference type="ChEBI" id="CHEBI:18420"/>
    </ligand>
</feature>
<evidence type="ECO:0000313" key="14">
    <source>
        <dbReference type="Proteomes" id="UP000814243"/>
    </source>
</evidence>
<evidence type="ECO:0000256" key="8">
    <source>
        <dbReference type="ARBA" id="ARBA00022842"/>
    </source>
</evidence>
<evidence type="ECO:0000256" key="11">
    <source>
        <dbReference type="RuleBase" id="RU003946"/>
    </source>
</evidence>
<dbReference type="EC" id="3.1.3.1" evidence="3 12"/>
<evidence type="ECO:0000256" key="1">
    <source>
        <dbReference type="ARBA" id="ARBA00004123"/>
    </source>
</evidence>
<reference evidence="13" key="1">
    <citation type="journal article" date="2021" name="G3 (Bethesda)">
        <title>Genome and transcriptome analysis of the beet armyworm Spodoptera exigua reveals targets for pest control. .</title>
        <authorList>
            <person name="Simon S."/>
            <person name="Breeschoten T."/>
            <person name="Jansen H.J."/>
            <person name="Dirks R.P."/>
            <person name="Schranz M.E."/>
            <person name="Ros V.I.D."/>
        </authorList>
    </citation>
    <scope>NUCLEOTIDE SEQUENCE</scope>
    <source>
        <strain evidence="13">TB_SE_WUR_2020</strain>
    </source>
</reference>
<proteinExistence type="inferred from homology"/>
<feature type="active site" description="Phosphoserine intermediate" evidence="9">
    <location>
        <position position="69"/>
    </location>
</feature>
<dbReference type="PROSITE" id="PS00123">
    <property type="entry name" value="ALKALINE_PHOSPHATASE"/>
    <property type="match status" value="1"/>
</dbReference>
<comment type="subcellular location">
    <subcellularLocation>
        <location evidence="1">Nucleus</location>
    </subcellularLocation>
</comment>
<evidence type="ECO:0000256" key="10">
    <source>
        <dbReference type="PIRSR" id="PIRSR601952-2"/>
    </source>
</evidence>
<keyword evidence="5 10" id="KW-0479">Metal-binding</keyword>
<comment type="catalytic activity">
    <reaction evidence="12">
        <text>a phosphate monoester + H2O = an alcohol + phosphate</text>
        <dbReference type="Rhea" id="RHEA:15017"/>
        <dbReference type="ChEBI" id="CHEBI:15377"/>
        <dbReference type="ChEBI" id="CHEBI:30879"/>
        <dbReference type="ChEBI" id="CHEBI:43474"/>
        <dbReference type="ChEBI" id="CHEBI:67140"/>
        <dbReference type="EC" id="3.1.3.1"/>
    </reaction>
</comment>
<gene>
    <name evidence="13" type="ORF">HF086_005683</name>
</gene>
<dbReference type="InterPro" id="IPR009057">
    <property type="entry name" value="Homeodomain-like_sf"/>
</dbReference>
<feature type="binding site" evidence="10">
    <location>
        <position position="301"/>
    </location>
    <ligand>
        <name>Zn(2+)</name>
        <dbReference type="ChEBI" id="CHEBI:29105"/>
        <label>2</label>
    </ligand>
</feature>
<evidence type="ECO:0000256" key="2">
    <source>
        <dbReference type="ARBA" id="ARBA00005984"/>
    </source>
</evidence>
<feature type="binding site" evidence="10">
    <location>
        <position position="132"/>
    </location>
    <ligand>
        <name>Mg(2+)</name>
        <dbReference type="ChEBI" id="CHEBI:18420"/>
    </ligand>
</feature>
<dbReference type="InterPro" id="IPR017850">
    <property type="entry name" value="Alkaline_phosphatase_core_sf"/>
</dbReference>
<dbReference type="Pfam" id="PF00245">
    <property type="entry name" value="Alk_phosphatase"/>
    <property type="match status" value="1"/>
</dbReference>
<dbReference type="PANTHER" id="PTHR11596">
    <property type="entry name" value="ALKALINE PHOSPHATASE"/>
    <property type="match status" value="1"/>
</dbReference>
<evidence type="ECO:0000256" key="9">
    <source>
        <dbReference type="PIRSR" id="PIRSR601952-1"/>
    </source>
</evidence>
<dbReference type="SMART" id="SM00098">
    <property type="entry name" value="alkPPc"/>
    <property type="match status" value="1"/>
</dbReference>
<feature type="binding site" evidence="10">
    <location>
        <position position="305"/>
    </location>
    <ligand>
        <name>Zn(2+)</name>
        <dbReference type="ChEBI" id="CHEBI:29105"/>
        <label>2</label>
    </ligand>
</feature>
<feature type="binding site" evidence="10">
    <location>
        <position position="424"/>
    </location>
    <ligand>
        <name>Zn(2+)</name>
        <dbReference type="ChEBI" id="CHEBI:29105"/>
        <label>2</label>
    </ligand>
</feature>
<accession>A0A922SQU6</accession>
<comment type="cofactor">
    <cofactor evidence="10">
        <name>Mg(2+)</name>
        <dbReference type="ChEBI" id="CHEBI:18420"/>
    </cofactor>
    <text evidence="10">Binds 1 Mg(2+) ion.</text>
</comment>
<dbReference type="AlphaFoldDB" id="A0A922SQU6"/>
<dbReference type="PANTHER" id="PTHR11596:SF5">
    <property type="entry name" value="ALKALINE PHOSPHATASE"/>
    <property type="match status" value="1"/>
</dbReference>
<comment type="cofactor">
    <cofactor evidence="10">
        <name>Zn(2+)</name>
        <dbReference type="ChEBI" id="CHEBI:29105"/>
    </cofactor>
    <text evidence="10">Binds 2 Zn(2+) ions.</text>
</comment>
<dbReference type="GO" id="GO:0046872">
    <property type="term" value="F:metal ion binding"/>
    <property type="evidence" value="ECO:0007669"/>
    <property type="project" value="UniProtKB-KW"/>
</dbReference>
<evidence type="ECO:0000313" key="13">
    <source>
        <dbReference type="EMBL" id="KAH9645138.1"/>
    </source>
</evidence>
<dbReference type="SUPFAM" id="SSF53649">
    <property type="entry name" value="Alkaline phosphatase-like"/>
    <property type="match status" value="1"/>
</dbReference>
<protein>
    <recommendedName>
        <fullName evidence="3 12">Alkaline phosphatase</fullName>
        <ecNumber evidence="3 12">3.1.3.1</ecNumber>
    </recommendedName>
</protein>
<dbReference type="PRINTS" id="PR00113">
    <property type="entry name" value="ALKPHPHTASE"/>
</dbReference>
<evidence type="ECO:0000256" key="3">
    <source>
        <dbReference type="ARBA" id="ARBA00012647"/>
    </source>
</evidence>
<evidence type="ECO:0000256" key="7">
    <source>
        <dbReference type="ARBA" id="ARBA00022833"/>
    </source>
</evidence>
<evidence type="ECO:0000256" key="12">
    <source>
        <dbReference type="RuleBase" id="RU003947"/>
    </source>
</evidence>
<dbReference type="InterPro" id="IPR018299">
    <property type="entry name" value="Alkaline_phosphatase_AS"/>
</dbReference>
<dbReference type="Proteomes" id="UP000814243">
    <property type="component" value="Unassembled WGS sequence"/>
</dbReference>
<organism evidence="13 14">
    <name type="scientific">Spodoptera exigua</name>
    <name type="common">Beet armyworm</name>
    <name type="synonym">Noctua fulgens</name>
    <dbReference type="NCBI Taxonomy" id="7107"/>
    <lineage>
        <taxon>Eukaryota</taxon>
        <taxon>Metazoa</taxon>
        <taxon>Ecdysozoa</taxon>
        <taxon>Arthropoda</taxon>
        <taxon>Hexapoda</taxon>
        <taxon>Insecta</taxon>
        <taxon>Pterygota</taxon>
        <taxon>Neoptera</taxon>
        <taxon>Endopterygota</taxon>
        <taxon>Lepidoptera</taxon>
        <taxon>Glossata</taxon>
        <taxon>Ditrysia</taxon>
        <taxon>Noctuoidea</taxon>
        <taxon>Noctuidae</taxon>
        <taxon>Amphipyrinae</taxon>
        <taxon>Spodoptera</taxon>
    </lineage>
</organism>